<evidence type="ECO:0000313" key="1">
    <source>
        <dbReference type="EMBL" id="KUM47322.1"/>
    </source>
</evidence>
<gene>
    <name evidence="1" type="ORF">ABT39_MTgene5507</name>
</gene>
<dbReference type="EMBL" id="LKAM01000007">
    <property type="protein sequence ID" value="KUM47322.1"/>
    <property type="molecule type" value="Genomic_DNA"/>
</dbReference>
<dbReference type="PROSITE" id="PS51257">
    <property type="entry name" value="PROKAR_LIPOPROTEIN"/>
    <property type="match status" value="1"/>
</dbReference>
<sequence length="48" mass="5273">MNQNYVKSASLNNIAIHLLSATGCDVSMSPGYLSDIRVPERVLLRLLV</sequence>
<geneLocation type="mitochondrion" evidence="1"/>
<keyword evidence="1" id="KW-0496">Mitochondrion</keyword>
<dbReference type="AlphaFoldDB" id="A0A101LXS9"/>
<name>A0A101LXS9_PICGL</name>
<protein>
    <submittedName>
        <fullName evidence="1">Uncharacterized protein</fullName>
    </submittedName>
</protein>
<proteinExistence type="predicted"/>
<organism evidence="1">
    <name type="scientific">Picea glauca</name>
    <name type="common">White spruce</name>
    <name type="synonym">Pinus glauca</name>
    <dbReference type="NCBI Taxonomy" id="3330"/>
    <lineage>
        <taxon>Eukaryota</taxon>
        <taxon>Viridiplantae</taxon>
        <taxon>Streptophyta</taxon>
        <taxon>Embryophyta</taxon>
        <taxon>Tracheophyta</taxon>
        <taxon>Spermatophyta</taxon>
        <taxon>Pinopsida</taxon>
        <taxon>Pinidae</taxon>
        <taxon>Conifers I</taxon>
        <taxon>Pinales</taxon>
        <taxon>Pinaceae</taxon>
        <taxon>Picea</taxon>
    </lineage>
</organism>
<comment type="caution">
    <text evidence="1">The sequence shown here is derived from an EMBL/GenBank/DDBJ whole genome shotgun (WGS) entry which is preliminary data.</text>
</comment>
<reference evidence="1" key="1">
    <citation type="journal article" date="2015" name="Genome Biol. Evol.">
        <title>Organellar Genomes of White Spruce (Picea glauca): Assembly and Annotation.</title>
        <authorList>
            <person name="Jackman S.D."/>
            <person name="Warren R.L."/>
            <person name="Gibb E.A."/>
            <person name="Vandervalk B.P."/>
            <person name="Mohamadi H."/>
            <person name="Chu J."/>
            <person name="Raymond A."/>
            <person name="Pleasance S."/>
            <person name="Coope R."/>
            <person name="Wildung M.R."/>
            <person name="Ritland C.E."/>
            <person name="Bousquet J."/>
            <person name="Jones S.J."/>
            <person name="Bohlmann J."/>
            <person name="Birol I."/>
        </authorList>
    </citation>
    <scope>NUCLEOTIDE SEQUENCE [LARGE SCALE GENOMIC DNA]</scope>
    <source>
        <tissue evidence="1">Flushing bud</tissue>
    </source>
</reference>
<accession>A0A101LXS9</accession>